<organism evidence="2">
    <name type="scientific">mine drainage metagenome</name>
    <dbReference type="NCBI Taxonomy" id="410659"/>
    <lineage>
        <taxon>unclassified sequences</taxon>
        <taxon>metagenomes</taxon>
        <taxon>ecological metagenomes</taxon>
    </lineage>
</organism>
<dbReference type="AlphaFoldDB" id="T1BZH7"/>
<evidence type="ECO:0008006" key="3">
    <source>
        <dbReference type="Google" id="ProtNLM"/>
    </source>
</evidence>
<evidence type="ECO:0000256" key="1">
    <source>
        <dbReference type="SAM" id="MobiDB-lite"/>
    </source>
</evidence>
<name>T1BZH7_9ZZZZ</name>
<feature type="region of interest" description="Disordered" evidence="1">
    <location>
        <begin position="41"/>
        <end position="60"/>
    </location>
</feature>
<protein>
    <recommendedName>
        <fullName evidence="3">Tyr recombinase domain-containing protein</fullName>
    </recommendedName>
</protein>
<proteinExistence type="predicted"/>
<accession>T1BZH7</accession>
<comment type="caution">
    <text evidence="2">The sequence shown here is derived from an EMBL/GenBank/DDBJ whole genome shotgun (WGS) entry which is preliminary data.</text>
</comment>
<gene>
    <name evidence="2" type="ORF">B1A_02157</name>
</gene>
<evidence type="ECO:0000313" key="2">
    <source>
        <dbReference type="EMBL" id="EQD78641.1"/>
    </source>
</evidence>
<sequence length="154" mass="17919">MERWDVVRKRDIVAFLKDNPSMTKDKVMRFMRYVNEHQPFRETRGRPARSQGGERRNISPPKIVPPDVLEAFIADIRAAHSDAEYLLAWLICRMGLMARAAYDLSLDRIRINDTGRLVIRPAMVWVSVPRHIESLFLKLIDEAVPNWRRPPTAA</sequence>
<reference evidence="2" key="1">
    <citation type="submission" date="2013-08" db="EMBL/GenBank/DDBJ databases">
        <authorList>
            <person name="Mendez C."/>
            <person name="Richter M."/>
            <person name="Ferrer M."/>
            <person name="Sanchez J."/>
        </authorList>
    </citation>
    <scope>NUCLEOTIDE SEQUENCE</scope>
</reference>
<reference evidence="2" key="2">
    <citation type="journal article" date="2014" name="ISME J.">
        <title>Microbial stratification in low pH oxic and suboxic macroscopic growths along an acid mine drainage.</title>
        <authorList>
            <person name="Mendez-Garcia C."/>
            <person name="Mesa V."/>
            <person name="Sprenger R.R."/>
            <person name="Richter M."/>
            <person name="Diez M.S."/>
            <person name="Solano J."/>
            <person name="Bargiela R."/>
            <person name="Golyshina O.V."/>
            <person name="Manteca A."/>
            <person name="Ramos J.L."/>
            <person name="Gallego J.R."/>
            <person name="Llorente I."/>
            <person name="Martins Dos Santos V.A."/>
            <person name="Jensen O.N."/>
            <person name="Pelaez A.I."/>
            <person name="Sanchez J."/>
            <person name="Ferrer M."/>
        </authorList>
    </citation>
    <scope>NUCLEOTIDE SEQUENCE</scope>
</reference>
<dbReference type="EMBL" id="AUZX01001615">
    <property type="protein sequence ID" value="EQD78641.1"/>
    <property type="molecule type" value="Genomic_DNA"/>
</dbReference>
<feature type="non-terminal residue" evidence="2">
    <location>
        <position position="154"/>
    </location>
</feature>